<dbReference type="AlphaFoldDB" id="X1LTB4"/>
<reference evidence="1" key="1">
    <citation type="journal article" date="2014" name="Front. Microbiol.">
        <title>High frequency of phylogenetically diverse reductive dehalogenase-homologous genes in deep subseafloor sedimentary metagenomes.</title>
        <authorList>
            <person name="Kawai M."/>
            <person name="Futagami T."/>
            <person name="Toyoda A."/>
            <person name="Takaki Y."/>
            <person name="Nishi S."/>
            <person name="Hori S."/>
            <person name="Arai W."/>
            <person name="Tsubouchi T."/>
            <person name="Morono Y."/>
            <person name="Uchiyama I."/>
            <person name="Ito T."/>
            <person name="Fujiyama A."/>
            <person name="Inagaki F."/>
            <person name="Takami H."/>
        </authorList>
    </citation>
    <scope>NUCLEOTIDE SEQUENCE</scope>
    <source>
        <strain evidence="1">Expedition CK06-06</strain>
    </source>
</reference>
<proteinExistence type="predicted"/>
<comment type="caution">
    <text evidence="1">The sequence shown here is derived from an EMBL/GenBank/DDBJ whole genome shotgun (WGS) entry which is preliminary data.</text>
</comment>
<gene>
    <name evidence="1" type="ORF">S06H3_14837</name>
</gene>
<sequence length="59" mass="6937">MAQSFFTSFYTATADLRNRSQMFPQNVVSLWEHLDNKKHFPMADLVKHGTVLDLMEMEM</sequence>
<name>X1LTB4_9ZZZZ</name>
<accession>X1LTB4</accession>
<protein>
    <submittedName>
        <fullName evidence="1">Uncharacterized protein</fullName>
    </submittedName>
</protein>
<organism evidence="1">
    <name type="scientific">marine sediment metagenome</name>
    <dbReference type="NCBI Taxonomy" id="412755"/>
    <lineage>
        <taxon>unclassified sequences</taxon>
        <taxon>metagenomes</taxon>
        <taxon>ecological metagenomes</taxon>
    </lineage>
</organism>
<dbReference type="EMBL" id="BARV01007272">
    <property type="protein sequence ID" value="GAI05645.1"/>
    <property type="molecule type" value="Genomic_DNA"/>
</dbReference>
<evidence type="ECO:0000313" key="1">
    <source>
        <dbReference type="EMBL" id="GAI05645.1"/>
    </source>
</evidence>